<reference evidence="3 4" key="1">
    <citation type="submission" date="2019-04" db="EMBL/GenBank/DDBJ databases">
        <title>Bacillus caeni sp. nov., a bacterium isolated from mangrove sediment.</title>
        <authorList>
            <person name="Huang H."/>
            <person name="Mo K."/>
            <person name="Hu Y."/>
        </authorList>
    </citation>
    <scope>NUCLEOTIDE SEQUENCE [LARGE SCALE GENOMIC DNA]</scope>
    <source>
        <strain evidence="3 4">HB172195</strain>
    </source>
</reference>
<protein>
    <submittedName>
        <fullName evidence="3">Redoxin domain-containing protein</fullName>
    </submittedName>
</protein>
<organism evidence="3 4">
    <name type="scientific">Exobacillus caeni</name>
    <dbReference type="NCBI Taxonomy" id="2574798"/>
    <lineage>
        <taxon>Bacteria</taxon>
        <taxon>Bacillati</taxon>
        <taxon>Bacillota</taxon>
        <taxon>Bacilli</taxon>
        <taxon>Bacillales</taxon>
        <taxon>Guptibacillaceae</taxon>
        <taxon>Exobacillus</taxon>
    </lineage>
</organism>
<proteinExistence type="predicted"/>
<dbReference type="EMBL" id="SWLG01000004">
    <property type="protein sequence ID" value="TLS38133.1"/>
    <property type="molecule type" value="Genomic_DNA"/>
</dbReference>
<dbReference type="GO" id="GO:0016209">
    <property type="term" value="F:antioxidant activity"/>
    <property type="evidence" value="ECO:0007669"/>
    <property type="project" value="InterPro"/>
</dbReference>
<sequence>MKKIIVLLLAAALAWGIYSAFFQERAVGIEEGNIAPDFSLTTLSGEKASLSDFKGKPVLLNFWATWCPPCKKEMPDMQKFYEKHGSEAAIVSVNMTKFELPDRREKVKDFVEDYQLTFPVLLDLKGEVGEKTYNVITMPTTFLIDSEGVIKEKVIGPMTYKKMEESIDRLD</sequence>
<dbReference type="PROSITE" id="PS00194">
    <property type="entry name" value="THIOREDOXIN_1"/>
    <property type="match status" value="1"/>
</dbReference>
<dbReference type="InterPro" id="IPR017937">
    <property type="entry name" value="Thioredoxin_CS"/>
</dbReference>
<dbReference type="CDD" id="cd02966">
    <property type="entry name" value="TlpA_like_family"/>
    <property type="match status" value="1"/>
</dbReference>
<dbReference type="InterPro" id="IPR050553">
    <property type="entry name" value="Thioredoxin_ResA/DsbE_sf"/>
</dbReference>
<dbReference type="Pfam" id="PF00578">
    <property type="entry name" value="AhpC-TSA"/>
    <property type="match status" value="1"/>
</dbReference>
<accession>A0A5R9FB73</accession>
<evidence type="ECO:0000313" key="3">
    <source>
        <dbReference type="EMBL" id="TLS38133.1"/>
    </source>
</evidence>
<dbReference type="RefSeq" id="WP_138124299.1">
    <property type="nucleotide sequence ID" value="NZ_SWLG01000004.1"/>
</dbReference>
<dbReference type="PROSITE" id="PS51352">
    <property type="entry name" value="THIOREDOXIN_2"/>
    <property type="match status" value="1"/>
</dbReference>
<keyword evidence="4" id="KW-1185">Reference proteome</keyword>
<dbReference type="GO" id="GO:0016491">
    <property type="term" value="F:oxidoreductase activity"/>
    <property type="evidence" value="ECO:0007669"/>
    <property type="project" value="InterPro"/>
</dbReference>
<dbReference type="Proteomes" id="UP000308230">
    <property type="component" value="Unassembled WGS sequence"/>
</dbReference>
<keyword evidence="1" id="KW-1015">Disulfide bond</keyword>
<dbReference type="PANTHER" id="PTHR42852">
    <property type="entry name" value="THIOL:DISULFIDE INTERCHANGE PROTEIN DSBE"/>
    <property type="match status" value="1"/>
</dbReference>
<gene>
    <name evidence="3" type="ORF">FCL54_06225</name>
</gene>
<evidence type="ECO:0000313" key="4">
    <source>
        <dbReference type="Proteomes" id="UP000308230"/>
    </source>
</evidence>
<dbReference type="OrthoDB" id="25753at2"/>
<dbReference type="SUPFAM" id="SSF52833">
    <property type="entry name" value="Thioredoxin-like"/>
    <property type="match status" value="1"/>
</dbReference>
<dbReference type="InterPro" id="IPR036249">
    <property type="entry name" value="Thioredoxin-like_sf"/>
</dbReference>
<evidence type="ECO:0000259" key="2">
    <source>
        <dbReference type="PROSITE" id="PS51352"/>
    </source>
</evidence>
<evidence type="ECO:0000256" key="1">
    <source>
        <dbReference type="ARBA" id="ARBA00023157"/>
    </source>
</evidence>
<feature type="domain" description="Thioredoxin" evidence="2">
    <location>
        <begin position="29"/>
        <end position="171"/>
    </location>
</feature>
<dbReference type="AlphaFoldDB" id="A0A5R9FB73"/>
<name>A0A5R9FB73_9BACL</name>
<dbReference type="InterPro" id="IPR013766">
    <property type="entry name" value="Thioredoxin_domain"/>
</dbReference>
<dbReference type="PANTHER" id="PTHR42852:SF1">
    <property type="entry name" value="THIOREDOXIN-LIKE PROTEIN YNEN"/>
    <property type="match status" value="1"/>
</dbReference>
<comment type="caution">
    <text evidence="3">The sequence shown here is derived from an EMBL/GenBank/DDBJ whole genome shotgun (WGS) entry which is preliminary data.</text>
</comment>
<dbReference type="InterPro" id="IPR000866">
    <property type="entry name" value="AhpC/TSA"/>
</dbReference>
<dbReference type="Gene3D" id="3.40.30.10">
    <property type="entry name" value="Glutaredoxin"/>
    <property type="match status" value="1"/>
</dbReference>